<proteinExistence type="predicted"/>
<dbReference type="EMBL" id="PYAX01000021">
    <property type="protein sequence ID" value="PSL51375.1"/>
    <property type="molecule type" value="Genomic_DNA"/>
</dbReference>
<protein>
    <submittedName>
        <fullName evidence="1">Uncharacterized protein</fullName>
    </submittedName>
</protein>
<sequence length="78" mass="8598">MLVDHDSDLRGHTWAMLVLDMDILDQIDPDTAAQVALFAGIWLADQPPAELHDGDLVIRPLPPGQEHRMHGDNHVADG</sequence>
<gene>
    <name evidence="1" type="ORF">B0I31_1214</name>
</gene>
<evidence type="ECO:0000313" key="2">
    <source>
        <dbReference type="Proteomes" id="UP000241118"/>
    </source>
</evidence>
<organism evidence="1 2">
    <name type="scientific">Saccharothrix carnea</name>
    <dbReference type="NCBI Taxonomy" id="1280637"/>
    <lineage>
        <taxon>Bacteria</taxon>
        <taxon>Bacillati</taxon>
        <taxon>Actinomycetota</taxon>
        <taxon>Actinomycetes</taxon>
        <taxon>Pseudonocardiales</taxon>
        <taxon>Pseudonocardiaceae</taxon>
        <taxon>Saccharothrix</taxon>
    </lineage>
</organism>
<name>A0A2P8HYW5_SACCR</name>
<keyword evidence="2" id="KW-1185">Reference proteome</keyword>
<evidence type="ECO:0000313" key="1">
    <source>
        <dbReference type="EMBL" id="PSL51375.1"/>
    </source>
</evidence>
<dbReference type="RefSeq" id="WP_106619891.1">
    <property type="nucleotide sequence ID" value="NZ_PYAX01000021.1"/>
</dbReference>
<dbReference type="Proteomes" id="UP000241118">
    <property type="component" value="Unassembled WGS sequence"/>
</dbReference>
<accession>A0A2P8HYW5</accession>
<dbReference type="AlphaFoldDB" id="A0A2P8HYW5"/>
<comment type="caution">
    <text evidence="1">The sequence shown here is derived from an EMBL/GenBank/DDBJ whole genome shotgun (WGS) entry which is preliminary data.</text>
</comment>
<reference evidence="1 2" key="1">
    <citation type="submission" date="2018-03" db="EMBL/GenBank/DDBJ databases">
        <title>Genomic Encyclopedia of Type Strains, Phase III (KMG-III): the genomes of soil and plant-associated and newly described type strains.</title>
        <authorList>
            <person name="Whitman W."/>
        </authorList>
    </citation>
    <scope>NUCLEOTIDE SEQUENCE [LARGE SCALE GENOMIC DNA]</scope>
    <source>
        <strain evidence="1 2">CGMCC 4.7097</strain>
    </source>
</reference>